<dbReference type="AlphaFoldDB" id="A0A4P1RPX3"/>
<accession>A0A4P1RPX3</accession>
<name>A0A4P1RPX3_LUPAN</name>
<dbReference type="EMBL" id="CM007363">
    <property type="protein sequence ID" value="OIW15726.1"/>
    <property type="molecule type" value="Genomic_DNA"/>
</dbReference>
<organism evidence="1 2">
    <name type="scientific">Lupinus angustifolius</name>
    <name type="common">Narrow-leaved blue lupine</name>
    <dbReference type="NCBI Taxonomy" id="3871"/>
    <lineage>
        <taxon>Eukaryota</taxon>
        <taxon>Viridiplantae</taxon>
        <taxon>Streptophyta</taxon>
        <taxon>Embryophyta</taxon>
        <taxon>Tracheophyta</taxon>
        <taxon>Spermatophyta</taxon>
        <taxon>Magnoliopsida</taxon>
        <taxon>eudicotyledons</taxon>
        <taxon>Gunneridae</taxon>
        <taxon>Pentapetalae</taxon>
        <taxon>rosids</taxon>
        <taxon>fabids</taxon>
        <taxon>Fabales</taxon>
        <taxon>Fabaceae</taxon>
        <taxon>Papilionoideae</taxon>
        <taxon>50 kb inversion clade</taxon>
        <taxon>genistoids sensu lato</taxon>
        <taxon>core genistoids</taxon>
        <taxon>Genisteae</taxon>
        <taxon>Lupinus</taxon>
    </lineage>
</organism>
<dbReference type="Proteomes" id="UP000188354">
    <property type="component" value="Chromosome LG03"/>
</dbReference>
<sequence length="224" mass="25895">MAPKINGRGQSNRDDLLTQRCVRRQERAIRRSTYELDADDVVSFSMWVENHQSNVFFYEGFSDSDPFTLGIQTEWQLQQMIRFGNRGLLASDSRFGTNKLKYHIHSLLVFNSDKKAIPVAWIISPRCSSIDAHGWMRALFNRVHTKDPTWKLAGFILDDPLYDVPSIRGVWLKGKGQACGGEYWSVRHLAERIVCKAKFCYGRKYGILVSKRFFFVTAEWSDSV</sequence>
<protein>
    <submittedName>
        <fullName evidence="1">Uncharacterized protein</fullName>
    </submittedName>
</protein>
<dbReference type="PANTHER" id="PTHR33977">
    <property type="entry name" value="ZINC ION BINDING PROTEIN"/>
    <property type="match status" value="1"/>
</dbReference>
<evidence type="ECO:0000313" key="2">
    <source>
        <dbReference type="Proteomes" id="UP000188354"/>
    </source>
</evidence>
<proteinExistence type="predicted"/>
<gene>
    <name evidence="1" type="ORF">TanjilG_04261</name>
</gene>
<dbReference type="STRING" id="3871.A0A4P1RPX3"/>
<dbReference type="PANTHER" id="PTHR33977:SF1">
    <property type="entry name" value="ZINC ION BINDING PROTEIN"/>
    <property type="match status" value="1"/>
</dbReference>
<evidence type="ECO:0000313" key="1">
    <source>
        <dbReference type="EMBL" id="OIW15726.1"/>
    </source>
</evidence>
<dbReference type="Gramene" id="OIW15726">
    <property type="protein sequence ID" value="OIW15726"/>
    <property type="gene ID" value="TanjilG_04261"/>
</dbReference>
<reference evidence="1 2" key="1">
    <citation type="journal article" date="2017" name="Plant Biotechnol. J.">
        <title>A comprehensive draft genome sequence for lupin (Lupinus angustifolius), an emerging health food: insights into plant-microbe interactions and legume evolution.</title>
        <authorList>
            <person name="Hane J.K."/>
            <person name="Ming Y."/>
            <person name="Kamphuis L.G."/>
            <person name="Nelson M.N."/>
            <person name="Garg G."/>
            <person name="Atkins C.A."/>
            <person name="Bayer P.E."/>
            <person name="Bravo A."/>
            <person name="Bringans S."/>
            <person name="Cannon S."/>
            <person name="Edwards D."/>
            <person name="Foley R."/>
            <person name="Gao L.L."/>
            <person name="Harrison M.J."/>
            <person name="Huang W."/>
            <person name="Hurgobin B."/>
            <person name="Li S."/>
            <person name="Liu C.W."/>
            <person name="McGrath A."/>
            <person name="Morahan G."/>
            <person name="Murray J."/>
            <person name="Weller J."/>
            <person name="Jian J."/>
            <person name="Singh K.B."/>
        </authorList>
    </citation>
    <scope>NUCLEOTIDE SEQUENCE [LARGE SCALE GENOMIC DNA]</scope>
    <source>
        <strain evidence="2">cv. Tanjil</strain>
        <tissue evidence="1">Whole plant</tissue>
    </source>
</reference>
<keyword evidence="2" id="KW-1185">Reference proteome</keyword>